<dbReference type="Pfam" id="PF11846">
    <property type="entry name" value="Wzy_C_2"/>
    <property type="match status" value="1"/>
</dbReference>
<feature type="transmembrane region" description="Helical" evidence="5">
    <location>
        <begin position="446"/>
        <end position="471"/>
    </location>
</feature>
<comment type="subcellular location">
    <subcellularLocation>
        <location evidence="1">Membrane</location>
        <topology evidence="1">Multi-pass membrane protein</topology>
    </subcellularLocation>
</comment>
<feature type="transmembrane region" description="Helical" evidence="5">
    <location>
        <begin position="206"/>
        <end position="221"/>
    </location>
</feature>
<evidence type="ECO:0000256" key="3">
    <source>
        <dbReference type="ARBA" id="ARBA00022989"/>
    </source>
</evidence>
<dbReference type="GO" id="GO:0016020">
    <property type="term" value="C:membrane"/>
    <property type="evidence" value="ECO:0007669"/>
    <property type="project" value="UniProtKB-SubCell"/>
</dbReference>
<feature type="transmembrane region" description="Helical" evidence="5">
    <location>
        <begin position="12"/>
        <end position="31"/>
    </location>
</feature>
<feature type="transmembrane region" description="Helical" evidence="5">
    <location>
        <begin position="342"/>
        <end position="368"/>
    </location>
</feature>
<feature type="transmembrane region" description="Helical" evidence="5">
    <location>
        <begin position="406"/>
        <end position="425"/>
    </location>
</feature>
<dbReference type="Pfam" id="PF15864">
    <property type="entry name" value="PglL_A"/>
    <property type="match status" value="1"/>
</dbReference>
<evidence type="ECO:0000313" key="9">
    <source>
        <dbReference type="EMBL" id="PYD36981.1"/>
    </source>
</evidence>
<keyword evidence="3 5" id="KW-1133">Transmembrane helix</keyword>
<gene>
    <name evidence="9" type="ORF">CT690_21195</name>
</gene>
<evidence type="ECO:0000256" key="4">
    <source>
        <dbReference type="ARBA" id="ARBA00023136"/>
    </source>
</evidence>
<feature type="transmembrane region" description="Helical" evidence="5">
    <location>
        <begin position="227"/>
        <end position="243"/>
    </location>
</feature>
<keyword evidence="4 5" id="KW-0472">Membrane</keyword>
<dbReference type="AlphaFoldDB" id="A0A318NSX4"/>
<dbReference type="InterPro" id="IPR031726">
    <property type="entry name" value="PglL_A"/>
</dbReference>
<feature type="domain" description="Virulence factor membrane-bound polymerase C-terminal" evidence="7">
    <location>
        <begin position="390"/>
        <end position="572"/>
    </location>
</feature>
<feature type="domain" description="O-antigen ligase-related" evidence="6">
    <location>
        <begin position="210"/>
        <end position="355"/>
    </location>
</feature>
<feature type="transmembrane region" description="Helical" evidence="5">
    <location>
        <begin position="43"/>
        <end position="63"/>
    </location>
</feature>
<dbReference type="EMBL" id="PESE01000008">
    <property type="protein sequence ID" value="PYD36981.1"/>
    <property type="molecule type" value="Genomic_DNA"/>
</dbReference>
<evidence type="ECO:0000259" key="6">
    <source>
        <dbReference type="Pfam" id="PF04932"/>
    </source>
</evidence>
<dbReference type="PANTHER" id="PTHR37422:SF21">
    <property type="entry name" value="EXOQ-LIKE PROTEIN"/>
    <property type="match status" value="1"/>
</dbReference>
<comment type="caution">
    <text evidence="9">The sequence shown here is derived from an EMBL/GenBank/DDBJ whole genome shotgun (WGS) entry which is preliminary data.</text>
</comment>
<evidence type="ECO:0000259" key="8">
    <source>
        <dbReference type="Pfam" id="PF15864"/>
    </source>
</evidence>
<reference evidence="9 10" key="1">
    <citation type="submission" date="2017-11" db="EMBL/GenBank/DDBJ databases">
        <title>Genome sequence of the oocydin A producing rhizobacterium Serratia plymuthica 4Rx5.</title>
        <authorList>
            <person name="Matilla M.A."/>
            <person name="Udaondo Z."/>
            <person name="Salmond G.P.C."/>
        </authorList>
    </citation>
    <scope>NUCLEOTIDE SEQUENCE [LARGE SCALE GENOMIC DNA]</scope>
    <source>
        <strain evidence="9 10">4Rx5</strain>
    </source>
</reference>
<feature type="transmembrane region" description="Helical" evidence="5">
    <location>
        <begin position="380"/>
        <end position="400"/>
    </location>
</feature>
<dbReference type="InterPro" id="IPR051533">
    <property type="entry name" value="WaaL-like"/>
</dbReference>
<proteinExistence type="predicted"/>
<evidence type="ECO:0000256" key="5">
    <source>
        <dbReference type="SAM" id="Phobius"/>
    </source>
</evidence>
<feature type="transmembrane region" description="Helical" evidence="5">
    <location>
        <begin position="75"/>
        <end position="92"/>
    </location>
</feature>
<dbReference type="Proteomes" id="UP000248196">
    <property type="component" value="Unassembled WGS sequence"/>
</dbReference>
<sequence>MLLYSSKIRRCPPYIMLLIWFGIAMHLYLPNMGGMGLALPQNIISWGAMALLSLVIWLSILFNKQRIIITPTMKLFFVASALLAVPLLYTRPEWLEAASWRLAGLFGGLIFYFSWLQVSTSSRLRLGVLYGLLFAISVQALLALLQLFSPDLSWVAFKGGRVYGVFQQANVLASFIATGVALALMLFLLPCFALAQTWHERWRQRTLAMLLVLFSALLVWIQSRVGWLGGVLVALLFCGAYGRKLPGRCAAAMGLILIGALLGGAIMTSGWGGDAGFAYVSHSHSNQARYTMLRDTLTMITEKPWSGWGYGGFEYSFMHFRITQTPPTIITEIASHPHNELLLWWLEGGVIALAGVGVLLIGGSLLLRRLWRYEARVNKAGSANQGEALALCFVLLPIALHTQTEYPFYLSALHWAVFLLLLAMLDRLVTPASERGALTGVGRKTLVILLPIVSLITLLVMLVGLLGGITLTRAEQNKFMDMREVAAMPPVASWVQSERREFDQQVYALLLFNQTQDEALLSGYANWANGYLKKRIDRNVYASLYLILKHQGNSTQAKRLRREAIAFFPDDPRFM</sequence>
<dbReference type="Pfam" id="PF04932">
    <property type="entry name" value="Wzy_C"/>
    <property type="match status" value="1"/>
</dbReference>
<evidence type="ECO:0000256" key="2">
    <source>
        <dbReference type="ARBA" id="ARBA00022692"/>
    </source>
</evidence>
<feature type="transmembrane region" description="Helical" evidence="5">
    <location>
        <begin position="169"/>
        <end position="194"/>
    </location>
</feature>
<name>A0A318NSX4_SERPL</name>
<evidence type="ECO:0000256" key="1">
    <source>
        <dbReference type="ARBA" id="ARBA00004141"/>
    </source>
</evidence>
<feature type="domain" description="Protein glycosylation ligase" evidence="8">
    <location>
        <begin position="162"/>
        <end position="187"/>
    </location>
</feature>
<dbReference type="RefSeq" id="WP_004951602.1">
    <property type="nucleotide sequence ID" value="NZ_PESE01000008.1"/>
</dbReference>
<feature type="transmembrane region" description="Helical" evidence="5">
    <location>
        <begin position="98"/>
        <end position="116"/>
    </location>
</feature>
<keyword evidence="2 5" id="KW-0812">Transmembrane</keyword>
<dbReference type="InterPro" id="IPR007016">
    <property type="entry name" value="O-antigen_ligase-rel_domated"/>
</dbReference>
<organism evidence="9 10">
    <name type="scientific">Serratia plymuthica</name>
    <dbReference type="NCBI Taxonomy" id="82996"/>
    <lineage>
        <taxon>Bacteria</taxon>
        <taxon>Pseudomonadati</taxon>
        <taxon>Pseudomonadota</taxon>
        <taxon>Gammaproteobacteria</taxon>
        <taxon>Enterobacterales</taxon>
        <taxon>Yersiniaceae</taxon>
        <taxon>Serratia</taxon>
    </lineage>
</organism>
<dbReference type="PANTHER" id="PTHR37422">
    <property type="entry name" value="TEICHURONIC ACID BIOSYNTHESIS PROTEIN TUAE"/>
    <property type="match status" value="1"/>
</dbReference>
<protein>
    <submittedName>
        <fullName evidence="9">Polymerase</fullName>
    </submittedName>
</protein>
<feature type="transmembrane region" description="Helical" evidence="5">
    <location>
        <begin position="128"/>
        <end position="149"/>
    </location>
</feature>
<evidence type="ECO:0000313" key="10">
    <source>
        <dbReference type="Proteomes" id="UP000248196"/>
    </source>
</evidence>
<evidence type="ECO:0000259" key="7">
    <source>
        <dbReference type="Pfam" id="PF11846"/>
    </source>
</evidence>
<accession>A0A318NSX4</accession>
<feature type="transmembrane region" description="Helical" evidence="5">
    <location>
        <begin position="250"/>
        <end position="271"/>
    </location>
</feature>
<dbReference type="InterPro" id="IPR021797">
    <property type="entry name" value="Wzy_C_2"/>
</dbReference>